<comment type="subcellular location">
    <subcellularLocation>
        <location evidence="1">Membrane</location>
        <topology evidence="1">Multi-pass membrane protein</topology>
    </subcellularLocation>
</comment>
<dbReference type="Proteomes" id="UP000249464">
    <property type="component" value="Unassembled WGS sequence"/>
</dbReference>
<reference evidence="13 14" key="1">
    <citation type="submission" date="2016-11" db="EMBL/GenBank/DDBJ databases">
        <authorList>
            <person name="Jaros S."/>
            <person name="Januszkiewicz K."/>
            <person name="Wedrychowicz H."/>
        </authorList>
    </citation>
    <scope>NUCLEOTIDE SEQUENCE [LARGE SCALE GENOMIC DNA]</scope>
</reference>
<feature type="transmembrane region" description="Helical" evidence="9">
    <location>
        <begin position="123"/>
        <end position="143"/>
    </location>
</feature>
<feature type="region of interest" description="Disordered" evidence="8">
    <location>
        <begin position="1206"/>
        <end position="1229"/>
    </location>
</feature>
<feature type="compositionally biased region" description="Polar residues" evidence="8">
    <location>
        <begin position="1246"/>
        <end position="1256"/>
    </location>
</feature>
<feature type="transmembrane region" description="Helical" evidence="9">
    <location>
        <begin position="843"/>
        <end position="861"/>
    </location>
</feature>
<name>A0A2X0MZQ0_9BASI</name>
<feature type="domain" description="CSC1/OSCA1-like N-terminal transmembrane" evidence="11">
    <location>
        <begin position="69"/>
        <end position="190"/>
    </location>
</feature>
<evidence type="ECO:0000259" key="10">
    <source>
        <dbReference type="Pfam" id="PF02714"/>
    </source>
</evidence>
<evidence type="ECO:0000256" key="6">
    <source>
        <dbReference type="ARBA" id="ARBA00023136"/>
    </source>
</evidence>
<evidence type="ECO:0000259" key="11">
    <source>
        <dbReference type="Pfam" id="PF13967"/>
    </source>
</evidence>
<dbReference type="InterPro" id="IPR003864">
    <property type="entry name" value="CSC1/OSCA1-like_7TM"/>
</dbReference>
<keyword evidence="7" id="KW-0175">Coiled coil</keyword>
<feature type="region of interest" description="Disordered" evidence="8">
    <location>
        <begin position="1246"/>
        <end position="1353"/>
    </location>
</feature>
<evidence type="ECO:0000256" key="7">
    <source>
        <dbReference type="SAM" id="Coils"/>
    </source>
</evidence>
<feature type="compositionally biased region" description="Polar residues" evidence="8">
    <location>
        <begin position="974"/>
        <end position="987"/>
    </location>
</feature>
<feature type="transmembrane region" description="Helical" evidence="9">
    <location>
        <begin position="660"/>
        <end position="683"/>
    </location>
</feature>
<feature type="compositionally biased region" description="Low complexity" evidence="8">
    <location>
        <begin position="1260"/>
        <end position="1291"/>
    </location>
</feature>
<keyword evidence="4 9" id="KW-0812">Transmembrane</keyword>
<protein>
    <submittedName>
        <fullName evidence="13">BQ5605_C008g05295 protein</fullName>
    </submittedName>
</protein>
<evidence type="ECO:0000313" key="13">
    <source>
        <dbReference type="EMBL" id="SGY80056.1"/>
    </source>
</evidence>
<evidence type="ECO:0000256" key="3">
    <source>
        <dbReference type="ARBA" id="ARBA00022448"/>
    </source>
</evidence>
<dbReference type="InterPro" id="IPR032880">
    <property type="entry name" value="CSC1/OSCA1-like_N"/>
</dbReference>
<dbReference type="InterPro" id="IPR027815">
    <property type="entry name" value="CSC1/OSCA1-like_cyt"/>
</dbReference>
<evidence type="ECO:0000256" key="1">
    <source>
        <dbReference type="ARBA" id="ARBA00004141"/>
    </source>
</evidence>
<evidence type="ECO:0000256" key="5">
    <source>
        <dbReference type="ARBA" id="ARBA00022989"/>
    </source>
</evidence>
<feature type="region of interest" description="Disordered" evidence="8">
    <location>
        <begin position="1020"/>
        <end position="1039"/>
    </location>
</feature>
<organism evidence="13 14">
    <name type="scientific">Microbotryum silenes-dioicae</name>
    <dbReference type="NCBI Taxonomy" id="796604"/>
    <lineage>
        <taxon>Eukaryota</taxon>
        <taxon>Fungi</taxon>
        <taxon>Dikarya</taxon>
        <taxon>Basidiomycota</taxon>
        <taxon>Pucciniomycotina</taxon>
        <taxon>Microbotryomycetes</taxon>
        <taxon>Microbotryales</taxon>
        <taxon>Microbotryaceae</taxon>
        <taxon>Microbotryum</taxon>
    </lineage>
</organism>
<dbReference type="EMBL" id="FQNC01000048">
    <property type="protein sequence ID" value="SGY80056.1"/>
    <property type="molecule type" value="Genomic_DNA"/>
</dbReference>
<dbReference type="PANTHER" id="PTHR13018">
    <property type="entry name" value="PROBABLE MEMBRANE PROTEIN DUF221-RELATED"/>
    <property type="match status" value="1"/>
</dbReference>
<dbReference type="Pfam" id="PF02714">
    <property type="entry name" value="RSN1_7TM"/>
    <property type="match status" value="1"/>
</dbReference>
<proteinExistence type="inferred from homology"/>
<evidence type="ECO:0000313" key="14">
    <source>
        <dbReference type="Proteomes" id="UP000249464"/>
    </source>
</evidence>
<feature type="transmembrane region" description="Helical" evidence="9">
    <location>
        <begin position="867"/>
        <end position="885"/>
    </location>
</feature>
<evidence type="ECO:0000259" key="12">
    <source>
        <dbReference type="Pfam" id="PF14703"/>
    </source>
</evidence>
<accession>A0A2X0MZQ0</accession>
<feature type="region of interest" description="Disordered" evidence="8">
    <location>
        <begin position="1386"/>
        <end position="1407"/>
    </location>
</feature>
<keyword evidence="3" id="KW-0813">Transport</keyword>
<dbReference type="GO" id="GO:0005227">
    <property type="term" value="F:calcium-activated cation channel activity"/>
    <property type="evidence" value="ECO:0007669"/>
    <property type="project" value="InterPro"/>
</dbReference>
<feature type="transmembrane region" description="Helical" evidence="9">
    <location>
        <begin position="172"/>
        <end position="198"/>
    </location>
</feature>
<feature type="transmembrane region" description="Helical" evidence="9">
    <location>
        <begin position="12"/>
        <end position="33"/>
    </location>
</feature>
<evidence type="ECO:0000256" key="8">
    <source>
        <dbReference type="SAM" id="MobiDB-lite"/>
    </source>
</evidence>
<sequence length="1430" mass="160220">MATLKERNYISTFAGLKGTAITAGSFLVVGFTMNEVLKRLRRYPDEDRRRAKGEKVRDRGVEAYAMGYLYRARSFVPHLPTPDFGTRPWAWIYSTSYKLPEKFYEVHCGADATTYLRFLRGTFYWTLLLTCTIFPLLLSIHFIESDATVSTASIDRASLTSLVLKPNGTRLLWVHVICIWLMTFSWYAVLGWIGYGTVRIRRNNLRRLLRDEADFLAKGHTGSAFAGSEPRPMNPDDERPVGWRWRTILMRNIPPAMRSDEAIREYFESALRYDGGPSSSDVDKSEGKEAEAIEMKSSRRALPPTTPRFSSSAHPRLISDIILVRKQNELNELYVKLRAVQHELESAHTELAQNVMKFVTAKVQEQRRRDEGLPVKKSFWRRLFKQKKATVDEDLESVARQGDHKIIDALRKFLGDPDQPLDYGEPGAFWIALNALHSSDITLLDRFQPLVQLKHFYNGQKVPSIDYHLAKMNLLTRLIEEIRANPEQIEVASSAFITFESATDARRARKELKPRMHGRHRFGQQALACKIEIAPEKRDLDWNKLVNISLSGDILRGFLLQTAIWAATIIWVIPVSFVVGLLSLSSISKYIPKLAKVLEGNTVTQSLFQSLLPTSIVALLGMLVPTLIGIITRNGQALITTTRVHSAVQARYWKWSMTNITFASQILLFCIGLTAFNAFLNAFKQPTSVLTVVASSFPKGATFFVSWTLLVVGVHHGIEIALFGIPWINHASIRKYKAPRKRALENEPRFFNYAYWMPNHLIVFAVTAIFACLNPLVIAFNMFYQLFEMIVFKSQVSDHRLRRTAPTLDTELIADPVSQVSHVYWRRWYENGGRYIYRRLFRYSLDVFLVAQAIIMAFMFVTRKPKYGGAVIPLLPVTVIVKLIGTRWFDALLDEIDEAEIDIVCCDDAQIIEDLSVPLTDFDHNMHNLSLGEAYGTIKAFTTSTLPALALRPHEKLPVIPSPAKSAEHLRSRAGSTSTAQSPTAGHTNHRHHHLRPSLDDDVPLTQVEMLRTPTPTTADLTVTDVFGPKSSPPSARDTFDLKRFAQGDHGSRVPRPEFVDDTKLIALHPPLMRDDRPVTNVRYDNPAQVAPLDRSLWLPSNPLIPVDLGDTIDYYGRALVSSEGGDGLIGRWDDDEHLNDETAIVAADGQAVTTPGGEGNGFLSVLKRSSSRTSGSTKSRPVLSGNERIRVASDVALRIEAEETSISVVSSERPRNSSIGSASGSMMPSMHRNLVSEANQIQIVTSPSPVGTSPTEEFGQGSPGPRQGSSPSMLHSPASNLSSASPATPLQDDAQVQEDGTHLTVTPRRPNKLNLGDSAPFRVRDRSNSGHSGPRTPRYASRTRNARSPSVAPSGISIAEEVEGHSGVVVISQSIALIEEVLEEERKEHEERKEKEQKRHAQESQDRKLGWFSKLLLKYGEDEDEAKST</sequence>
<keyword evidence="14" id="KW-1185">Reference proteome</keyword>
<feature type="transmembrane region" description="Helical" evidence="9">
    <location>
        <begin position="607"/>
        <end position="631"/>
    </location>
</feature>
<comment type="similarity">
    <text evidence="2">Belongs to the CSC1 (TC 1.A.17) family.</text>
</comment>
<evidence type="ECO:0000256" key="9">
    <source>
        <dbReference type="SAM" id="Phobius"/>
    </source>
</evidence>
<feature type="domain" description="CSC1/OSCA1-like 7TM region" evidence="10">
    <location>
        <begin position="558"/>
        <end position="796"/>
    </location>
</feature>
<gene>
    <name evidence="13" type="primary">BQ5605_C008g05295</name>
    <name evidence="13" type="ORF">BQ5605_C008G05295</name>
</gene>
<dbReference type="PANTHER" id="PTHR13018:SF139">
    <property type="entry name" value="PHOSPHATE METABOLISM PROTEIN 7"/>
    <property type="match status" value="1"/>
</dbReference>
<dbReference type="GO" id="GO:0005886">
    <property type="term" value="C:plasma membrane"/>
    <property type="evidence" value="ECO:0007669"/>
    <property type="project" value="TreeGrafter"/>
</dbReference>
<feature type="transmembrane region" description="Helical" evidence="9">
    <location>
        <begin position="703"/>
        <end position="729"/>
    </location>
</feature>
<evidence type="ECO:0000256" key="4">
    <source>
        <dbReference type="ARBA" id="ARBA00022692"/>
    </source>
</evidence>
<evidence type="ECO:0000256" key="2">
    <source>
        <dbReference type="ARBA" id="ARBA00007779"/>
    </source>
</evidence>
<feature type="region of interest" description="Disordered" evidence="8">
    <location>
        <begin position="965"/>
        <end position="1002"/>
    </location>
</feature>
<dbReference type="Pfam" id="PF13967">
    <property type="entry name" value="RSN1_TM"/>
    <property type="match status" value="1"/>
</dbReference>
<feature type="transmembrane region" description="Helical" evidence="9">
    <location>
        <begin position="563"/>
        <end position="587"/>
    </location>
</feature>
<keyword evidence="6 9" id="KW-0472">Membrane</keyword>
<dbReference type="Pfam" id="PF14703">
    <property type="entry name" value="PHM7_cyt"/>
    <property type="match status" value="1"/>
</dbReference>
<dbReference type="STRING" id="796604.A0A2X0MZQ0"/>
<keyword evidence="5 9" id="KW-1133">Transmembrane helix</keyword>
<feature type="compositionally biased region" description="Basic and acidic residues" evidence="8">
    <location>
        <begin position="281"/>
        <end position="297"/>
    </location>
</feature>
<feature type="coiled-coil region" evidence="7">
    <location>
        <begin position="323"/>
        <end position="350"/>
    </location>
</feature>
<dbReference type="InterPro" id="IPR045122">
    <property type="entry name" value="Csc1-like"/>
</dbReference>
<feature type="domain" description="CSC1/OSCA1-like cytosolic" evidence="12">
    <location>
        <begin position="310"/>
        <end position="542"/>
    </location>
</feature>
<feature type="compositionally biased region" description="Polar residues" evidence="8">
    <location>
        <begin position="1206"/>
        <end position="1227"/>
    </location>
</feature>
<feature type="region of interest" description="Disordered" evidence="8">
    <location>
        <begin position="274"/>
        <end position="311"/>
    </location>
</feature>